<proteinExistence type="predicted"/>
<keyword evidence="1" id="KW-0732">Signal</keyword>
<sequence>MKGRRRSDVAVFLFFALLRNVATSFFGRLHPGPIFSLGSFPSVPKPSSLGKVSLFCFHISGDTLEEFVPSLVTIYTLPIWIHCLHFLVNRSKCCTPDTCRAMETPHGTSLRIV</sequence>
<evidence type="ECO:0000313" key="2">
    <source>
        <dbReference type="EMBL" id="TFK23638.1"/>
    </source>
</evidence>
<feature type="chain" id="PRO_5023076483" description="Secreted protein" evidence="1">
    <location>
        <begin position="24"/>
        <end position="113"/>
    </location>
</feature>
<reference evidence="2 3" key="1">
    <citation type="journal article" date="2019" name="Nat. Ecol. Evol.">
        <title>Megaphylogeny resolves global patterns of mushroom evolution.</title>
        <authorList>
            <person name="Varga T."/>
            <person name="Krizsan K."/>
            <person name="Foldi C."/>
            <person name="Dima B."/>
            <person name="Sanchez-Garcia M."/>
            <person name="Sanchez-Ramirez S."/>
            <person name="Szollosi G.J."/>
            <person name="Szarkandi J.G."/>
            <person name="Papp V."/>
            <person name="Albert L."/>
            <person name="Andreopoulos W."/>
            <person name="Angelini C."/>
            <person name="Antonin V."/>
            <person name="Barry K.W."/>
            <person name="Bougher N.L."/>
            <person name="Buchanan P."/>
            <person name="Buyck B."/>
            <person name="Bense V."/>
            <person name="Catcheside P."/>
            <person name="Chovatia M."/>
            <person name="Cooper J."/>
            <person name="Damon W."/>
            <person name="Desjardin D."/>
            <person name="Finy P."/>
            <person name="Geml J."/>
            <person name="Haridas S."/>
            <person name="Hughes K."/>
            <person name="Justo A."/>
            <person name="Karasinski D."/>
            <person name="Kautmanova I."/>
            <person name="Kiss B."/>
            <person name="Kocsube S."/>
            <person name="Kotiranta H."/>
            <person name="LaButti K.M."/>
            <person name="Lechner B.E."/>
            <person name="Liimatainen K."/>
            <person name="Lipzen A."/>
            <person name="Lukacs Z."/>
            <person name="Mihaltcheva S."/>
            <person name="Morgado L.N."/>
            <person name="Niskanen T."/>
            <person name="Noordeloos M.E."/>
            <person name="Ohm R.A."/>
            <person name="Ortiz-Santana B."/>
            <person name="Ovrebo C."/>
            <person name="Racz N."/>
            <person name="Riley R."/>
            <person name="Savchenko A."/>
            <person name="Shiryaev A."/>
            <person name="Soop K."/>
            <person name="Spirin V."/>
            <person name="Szebenyi C."/>
            <person name="Tomsovsky M."/>
            <person name="Tulloss R.E."/>
            <person name="Uehling J."/>
            <person name="Grigoriev I.V."/>
            <person name="Vagvolgyi C."/>
            <person name="Papp T."/>
            <person name="Martin F.M."/>
            <person name="Miettinen O."/>
            <person name="Hibbett D.S."/>
            <person name="Nagy L.G."/>
        </authorList>
    </citation>
    <scope>NUCLEOTIDE SEQUENCE [LARGE SCALE GENOMIC DNA]</scope>
    <source>
        <strain evidence="2 3">CBS 121175</strain>
    </source>
</reference>
<dbReference type="EMBL" id="ML210215">
    <property type="protein sequence ID" value="TFK23638.1"/>
    <property type="molecule type" value="Genomic_DNA"/>
</dbReference>
<feature type="signal peptide" evidence="1">
    <location>
        <begin position="1"/>
        <end position="23"/>
    </location>
</feature>
<protein>
    <recommendedName>
        <fullName evidence="4">Secreted protein</fullName>
    </recommendedName>
</protein>
<dbReference type="Proteomes" id="UP000307440">
    <property type="component" value="Unassembled WGS sequence"/>
</dbReference>
<accession>A0A5C3L5Y2</accession>
<evidence type="ECO:0008006" key="4">
    <source>
        <dbReference type="Google" id="ProtNLM"/>
    </source>
</evidence>
<dbReference type="AlphaFoldDB" id="A0A5C3L5Y2"/>
<name>A0A5C3L5Y2_COPMA</name>
<keyword evidence="3" id="KW-1185">Reference proteome</keyword>
<evidence type="ECO:0000313" key="3">
    <source>
        <dbReference type="Proteomes" id="UP000307440"/>
    </source>
</evidence>
<organism evidence="2 3">
    <name type="scientific">Coprinopsis marcescibilis</name>
    <name type="common">Agaric fungus</name>
    <name type="synonym">Psathyrella marcescibilis</name>
    <dbReference type="NCBI Taxonomy" id="230819"/>
    <lineage>
        <taxon>Eukaryota</taxon>
        <taxon>Fungi</taxon>
        <taxon>Dikarya</taxon>
        <taxon>Basidiomycota</taxon>
        <taxon>Agaricomycotina</taxon>
        <taxon>Agaricomycetes</taxon>
        <taxon>Agaricomycetidae</taxon>
        <taxon>Agaricales</taxon>
        <taxon>Agaricineae</taxon>
        <taxon>Psathyrellaceae</taxon>
        <taxon>Coprinopsis</taxon>
    </lineage>
</organism>
<gene>
    <name evidence="2" type="ORF">FA15DRAFT_459883</name>
</gene>
<evidence type="ECO:0000256" key="1">
    <source>
        <dbReference type="SAM" id="SignalP"/>
    </source>
</evidence>